<comment type="caution">
    <text evidence="1">The sequence shown here is derived from an EMBL/GenBank/DDBJ whole genome shotgun (WGS) entry which is preliminary data.</text>
</comment>
<keyword evidence="2" id="KW-1185">Reference proteome</keyword>
<protein>
    <submittedName>
        <fullName evidence="1">Uncharacterized protein</fullName>
    </submittedName>
</protein>
<proteinExistence type="predicted"/>
<evidence type="ECO:0000313" key="1">
    <source>
        <dbReference type="EMBL" id="EYC35590.1"/>
    </source>
</evidence>
<dbReference type="EMBL" id="JARK01000619">
    <property type="protein sequence ID" value="EYC35590.1"/>
    <property type="molecule type" value="Genomic_DNA"/>
</dbReference>
<sequence>MPFLLRCEMLPVWFFTVTEVSFVIGTGVRFVEHLCPKLSELLSLQEWKDIQHISVGVLVMRYSEAAS</sequence>
<name>A0A016W7L1_9BILA</name>
<accession>A0A016W7L1</accession>
<dbReference type="Proteomes" id="UP000024635">
    <property type="component" value="Unassembled WGS sequence"/>
</dbReference>
<reference evidence="2" key="1">
    <citation type="journal article" date="2015" name="Nat. Genet.">
        <title>The genome and transcriptome of the zoonotic hookworm Ancylostoma ceylanicum identify infection-specific gene families.</title>
        <authorList>
            <person name="Schwarz E.M."/>
            <person name="Hu Y."/>
            <person name="Antoshechkin I."/>
            <person name="Miller M.M."/>
            <person name="Sternberg P.W."/>
            <person name="Aroian R.V."/>
        </authorList>
    </citation>
    <scope>NUCLEOTIDE SEQUENCE</scope>
    <source>
        <strain evidence="2">HY135</strain>
    </source>
</reference>
<dbReference type="AlphaFoldDB" id="A0A016W7L1"/>
<gene>
    <name evidence="1" type="primary">Acey_s1019.g3405</name>
    <name evidence="1" type="ORF">Y032_1019g3405</name>
</gene>
<evidence type="ECO:0000313" key="2">
    <source>
        <dbReference type="Proteomes" id="UP000024635"/>
    </source>
</evidence>
<organism evidence="1 2">
    <name type="scientific">Ancylostoma ceylanicum</name>
    <dbReference type="NCBI Taxonomy" id="53326"/>
    <lineage>
        <taxon>Eukaryota</taxon>
        <taxon>Metazoa</taxon>
        <taxon>Ecdysozoa</taxon>
        <taxon>Nematoda</taxon>
        <taxon>Chromadorea</taxon>
        <taxon>Rhabditida</taxon>
        <taxon>Rhabditina</taxon>
        <taxon>Rhabditomorpha</taxon>
        <taxon>Strongyloidea</taxon>
        <taxon>Ancylostomatidae</taxon>
        <taxon>Ancylostomatinae</taxon>
        <taxon>Ancylostoma</taxon>
    </lineage>
</organism>